<keyword evidence="2" id="KW-1185">Reference proteome</keyword>
<evidence type="ECO:0000313" key="1">
    <source>
        <dbReference type="EMBL" id="KAK6926794.1"/>
    </source>
</evidence>
<proteinExistence type="predicted"/>
<sequence>MLSILAQERLLGTALGSVFAGVVVHEQRRAISDSISANSSSQSQVLFQNPTFYHILKPKVYVSRMLLCSLRLRISSMHANRRMKATFTAPTLPPWEHDKRFHGELETAIQKLSLSTTASATYFCALDVSEPLFGKKSRQQLAHYWTKAVDQTLGPVIAFLSSRGW</sequence>
<gene>
    <name evidence="1" type="ORF">RJ641_008513</name>
</gene>
<organism evidence="1 2">
    <name type="scientific">Dillenia turbinata</name>
    <dbReference type="NCBI Taxonomy" id="194707"/>
    <lineage>
        <taxon>Eukaryota</taxon>
        <taxon>Viridiplantae</taxon>
        <taxon>Streptophyta</taxon>
        <taxon>Embryophyta</taxon>
        <taxon>Tracheophyta</taxon>
        <taxon>Spermatophyta</taxon>
        <taxon>Magnoliopsida</taxon>
        <taxon>eudicotyledons</taxon>
        <taxon>Gunneridae</taxon>
        <taxon>Pentapetalae</taxon>
        <taxon>Dilleniales</taxon>
        <taxon>Dilleniaceae</taxon>
        <taxon>Dillenia</taxon>
    </lineage>
</organism>
<name>A0AAN8V8C6_9MAGN</name>
<reference evidence="1 2" key="1">
    <citation type="submission" date="2023-12" db="EMBL/GenBank/DDBJ databases">
        <title>A high-quality genome assembly for Dillenia turbinata (Dilleniales).</title>
        <authorList>
            <person name="Chanderbali A."/>
        </authorList>
    </citation>
    <scope>NUCLEOTIDE SEQUENCE [LARGE SCALE GENOMIC DNA]</scope>
    <source>
        <strain evidence="1">LSX21</strain>
        <tissue evidence="1">Leaf</tissue>
    </source>
</reference>
<dbReference type="EMBL" id="JBAMMX010000015">
    <property type="protein sequence ID" value="KAK6926794.1"/>
    <property type="molecule type" value="Genomic_DNA"/>
</dbReference>
<protein>
    <submittedName>
        <fullName evidence="1">Uncharacterized protein</fullName>
    </submittedName>
</protein>
<evidence type="ECO:0000313" key="2">
    <source>
        <dbReference type="Proteomes" id="UP001370490"/>
    </source>
</evidence>
<dbReference type="Proteomes" id="UP001370490">
    <property type="component" value="Unassembled WGS sequence"/>
</dbReference>
<dbReference type="PANTHER" id="PTHR37720">
    <property type="entry name" value="OS10G0481400 PROTEIN"/>
    <property type="match status" value="1"/>
</dbReference>
<dbReference type="AlphaFoldDB" id="A0AAN8V8C6"/>
<dbReference type="PANTHER" id="PTHR37720:SF2">
    <property type="entry name" value="OS10G0481400 PROTEIN"/>
    <property type="match status" value="1"/>
</dbReference>
<comment type="caution">
    <text evidence="1">The sequence shown here is derived from an EMBL/GenBank/DDBJ whole genome shotgun (WGS) entry which is preliminary data.</text>
</comment>
<accession>A0AAN8V8C6</accession>